<evidence type="ECO:0000313" key="1">
    <source>
        <dbReference type="Proteomes" id="UP000887574"/>
    </source>
</evidence>
<dbReference type="SUPFAM" id="SSF53067">
    <property type="entry name" value="Actin-like ATPase domain"/>
    <property type="match status" value="1"/>
</dbReference>
<dbReference type="Gene3D" id="3.30.420.40">
    <property type="match status" value="1"/>
</dbReference>
<organism evidence="1 2">
    <name type="scientific">Ditylenchus dipsaci</name>
    <dbReference type="NCBI Taxonomy" id="166011"/>
    <lineage>
        <taxon>Eukaryota</taxon>
        <taxon>Metazoa</taxon>
        <taxon>Ecdysozoa</taxon>
        <taxon>Nematoda</taxon>
        <taxon>Chromadorea</taxon>
        <taxon>Rhabditida</taxon>
        <taxon>Tylenchina</taxon>
        <taxon>Tylenchomorpha</taxon>
        <taxon>Sphaerularioidea</taxon>
        <taxon>Anguinidae</taxon>
        <taxon>Anguininae</taxon>
        <taxon>Ditylenchus</taxon>
    </lineage>
</organism>
<name>A0A915DCX7_9BILA</name>
<dbReference type="Proteomes" id="UP000887574">
    <property type="component" value="Unplaced"/>
</dbReference>
<accession>A0A915DCX7</accession>
<keyword evidence="1" id="KW-1185">Reference proteome</keyword>
<dbReference type="AlphaFoldDB" id="A0A915DCX7"/>
<dbReference type="InterPro" id="IPR043129">
    <property type="entry name" value="ATPase_NBD"/>
</dbReference>
<sequence>MGYILTQANANSSPIRKKATIKPSKHSKSTTSYSDCPRQCALIKPRMYNIVCNERIQSSADRQKSRTYSSLSIGSNATSAMKMDSRPAIVIEVGNRLTRIGFSGEFTPREMFETKYVDPLNPVPQAVFDPNYTDKEQHLMLVKFFRDIIFRKLLTTINARRVVIVESLLTPTKIRNAIAKAFLNVLLWLHIRYFDIATKETVLFPIADGILMLNSFQSTPLCTSTVEEISGGYCLNMPRFVPLTDQLSGNSASQTWTSSKNTKW</sequence>
<evidence type="ECO:0000313" key="2">
    <source>
        <dbReference type="WBParaSite" id="jg18588.2"/>
    </source>
</evidence>
<dbReference type="WBParaSite" id="jg18588.2">
    <property type="protein sequence ID" value="jg18588.2"/>
    <property type="gene ID" value="jg18588"/>
</dbReference>
<protein>
    <submittedName>
        <fullName evidence="2">Actin-related protein 10</fullName>
    </submittedName>
</protein>
<proteinExistence type="predicted"/>
<reference evidence="2" key="1">
    <citation type="submission" date="2022-11" db="UniProtKB">
        <authorList>
            <consortium name="WormBaseParasite"/>
        </authorList>
    </citation>
    <scope>IDENTIFICATION</scope>
</reference>